<dbReference type="InterPro" id="IPR007305">
    <property type="entry name" value="Vesicle_transpt_Got1/SFT2"/>
</dbReference>
<gene>
    <name evidence="9" type="primary">SFT2</name>
    <name evidence="9" type="ORF">IWW39_001914</name>
</gene>
<keyword evidence="2 8" id="KW-0813">Transport</keyword>
<feature type="transmembrane region" description="Helical" evidence="8">
    <location>
        <begin position="179"/>
        <end position="198"/>
    </location>
</feature>
<comment type="function">
    <text evidence="8">Nonessential protein required for the fusion of transport vesicles derived from the endocytic pathway with the Golgi complex.</text>
</comment>
<keyword evidence="5 8" id="KW-1133">Transmembrane helix</keyword>
<keyword evidence="3 8" id="KW-0812">Transmembrane</keyword>
<name>A0A9W8GMA0_9FUNG</name>
<evidence type="ECO:0000256" key="6">
    <source>
        <dbReference type="ARBA" id="ARBA00023136"/>
    </source>
</evidence>
<comment type="subcellular location">
    <subcellularLocation>
        <location evidence="8">Golgi apparatus membrane</location>
        <topology evidence="8">Multi-pass membrane protein</topology>
    </subcellularLocation>
    <subcellularLocation>
        <location evidence="1">Membrane</location>
        <topology evidence="1">Multi-pass membrane protein</topology>
    </subcellularLocation>
</comment>
<dbReference type="PANTHER" id="PTHR23137">
    <property type="entry name" value="VESICLE TRANSPORT PROTEIN-RELATED"/>
    <property type="match status" value="1"/>
</dbReference>
<reference evidence="9" key="1">
    <citation type="submission" date="2022-07" db="EMBL/GenBank/DDBJ databases">
        <title>Phylogenomic reconstructions and comparative analyses of Kickxellomycotina fungi.</title>
        <authorList>
            <person name="Reynolds N.K."/>
            <person name="Stajich J.E."/>
            <person name="Barry K."/>
            <person name="Grigoriev I.V."/>
            <person name="Crous P."/>
            <person name="Smith M.E."/>
        </authorList>
    </citation>
    <scope>NUCLEOTIDE SEQUENCE</scope>
    <source>
        <strain evidence="9">CBS 109367</strain>
    </source>
</reference>
<protein>
    <recommendedName>
        <fullName evidence="8">Protein transport protein SFT2</fullName>
    </recommendedName>
</protein>
<sequence>MSTFRDALSGLKTSSAATPSYTPLPSTQAEAGGSGGFFGNLREGATSFVSNTGSTLSGLTGFGGDDSGGSVGTSSRGEWFGLTLMQRWVGFAGCAVLALFCYMLAFMALPLMIVSPQKFATAFSLGSLSTIAAIALLRGPRAHTQHMVSRERLAFTLTYFGSVFFTLFFSAIAHTYLGTLFFVVIQIVALVWYVVSYFPGGTAGLQSTTMNLAGGARTLLPF</sequence>
<evidence type="ECO:0000256" key="8">
    <source>
        <dbReference type="RuleBase" id="RU363111"/>
    </source>
</evidence>
<dbReference type="OrthoDB" id="660759at2759"/>
<dbReference type="PANTHER" id="PTHR23137:SF36">
    <property type="entry name" value="VESICLE TRANSPORT PROTEIN SFT2C"/>
    <property type="match status" value="1"/>
</dbReference>
<dbReference type="AlphaFoldDB" id="A0A9W8GMA0"/>
<organism evidence="9 10">
    <name type="scientific">Coemansia spiralis</name>
    <dbReference type="NCBI Taxonomy" id="417178"/>
    <lineage>
        <taxon>Eukaryota</taxon>
        <taxon>Fungi</taxon>
        <taxon>Fungi incertae sedis</taxon>
        <taxon>Zoopagomycota</taxon>
        <taxon>Kickxellomycotina</taxon>
        <taxon>Kickxellomycetes</taxon>
        <taxon>Kickxellales</taxon>
        <taxon>Kickxellaceae</taxon>
        <taxon>Coemansia</taxon>
    </lineage>
</organism>
<evidence type="ECO:0000256" key="2">
    <source>
        <dbReference type="ARBA" id="ARBA00022448"/>
    </source>
</evidence>
<dbReference type="GO" id="GO:0016192">
    <property type="term" value="P:vesicle-mediated transport"/>
    <property type="evidence" value="ECO:0007669"/>
    <property type="project" value="InterPro"/>
</dbReference>
<dbReference type="InterPro" id="IPR011691">
    <property type="entry name" value="Vesicle_transpt_SFT2"/>
</dbReference>
<dbReference type="GO" id="GO:0015031">
    <property type="term" value="P:protein transport"/>
    <property type="evidence" value="ECO:0007669"/>
    <property type="project" value="UniProtKB-KW"/>
</dbReference>
<evidence type="ECO:0000256" key="3">
    <source>
        <dbReference type="ARBA" id="ARBA00022692"/>
    </source>
</evidence>
<comment type="similarity">
    <text evidence="7 8">Belongs to the SFT2 family.</text>
</comment>
<keyword evidence="10" id="KW-1185">Reference proteome</keyword>
<evidence type="ECO:0000256" key="5">
    <source>
        <dbReference type="ARBA" id="ARBA00022989"/>
    </source>
</evidence>
<keyword evidence="6 8" id="KW-0472">Membrane</keyword>
<comment type="caution">
    <text evidence="9">The sequence shown here is derived from an EMBL/GenBank/DDBJ whole genome shotgun (WGS) entry which is preliminary data.</text>
</comment>
<feature type="transmembrane region" description="Helical" evidence="8">
    <location>
        <begin position="119"/>
        <end position="137"/>
    </location>
</feature>
<keyword evidence="4 8" id="KW-0653">Protein transport</keyword>
<proteinExistence type="inferred from homology"/>
<evidence type="ECO:0000313" key="9">
    <source>
        <dbReference type="EMBL" id="KAJ2688865.1"/>
    </source>
</evidence>
<feature type="transmembrane region" description="Helical" evidence="8">
    <location>
        <begin position="153"/>
        <end position="173"/>
    </location>
</feature>
<accession>A0A9W8GMA0</accession>
<evidence type="ECO:0000256" key="7">
    <source>
        <dbReference type="ARBA" id="ARBA00025800"/>
    </source>
</evidence>
<evidence type="ECO:0000313" key="10">
    <source>
        <dbReference type="Proteomes" id="UP001151516"/>
    </source>
</evidence>
<evidence type="ECO:0000256" key="1">
    <source>
        <dbReference type="ARBA" id="ARBA00004141"/>
    </source>
</evidence>
<dbReference type="EMBL" id="JANBTX010000037">
    <property type="protein sequence ID" value="KAJ2688865.1"/>
    <property type="molecule type" value="Genomic_DNA"/>
</dbReference>
<dbReference type="GO" id="GO:0000139">
    <property type="term" value="C:Golgi membrane"/>
    <property type="evidence" value="ECO:0007669"/>
    <property type="project" value="UniProtKB-SubCell"/>
</dbReference>
<evidence type="ECO:0000256" key="4">
    <source>
        <dbReference type="ARBA" id="ARBA00022927"/>
    </source>
</evidence>
<dbReference type="Proteomes" id="UP001151516">
    <property type="component" value="Unassembled WGS sequence"/>
</dbReference>
<dbReference type="Pfam" id="PF04178">
    <property type="entry name" value="Got1"/>
    <property type="match status" value="1"/>
</dbReference>
<feature type="transmembrane region" description="Helical" evidence="8">
    <location>
        <begin position="88"/>
        <end position="113"/>
    </location>
</feature>
<keyword evidence="8" id="KW-0333">Golgi apparatus</keyword>